<evidence type="ECO:0000313" key="4">
    <source>
        <dbReference type="Proteomes" id="UP000027439"/>
    </source>
</evidence>
<dbReference type="STRING" id="1071679.BG57_27370"/>
<evidence type="ECO:0000313" key="2">
    <source>
        <dbReference type="EMBL" id="GGD82304.1"/>
    </source>
</evidence>
<feature type="compositionally biased region" description="Polar residues" evidence="1">
    <location>
        <begin position="1"/>
        <end position="32"/>
    </location>
</feature>
<reference evidence="2" key="4">
    <citation type="submission" date="2024-05" db="EMBL/GenBank/DDBJ databases">
        <authorList>
            <person name="Sun Q."/>
            <person name="Zhou Y."/>
        </authorList>
    </citation>
    <scope>NUCLEOTIDE SEQUENCE</scope>
    <source>
        <strain evidence="2">CGMCC 1.11013</strain>
    </source>
</reference>
<keyword evidence="5" id="KW-1185">Reference proteome</keyword>
<accession>A0A069P6P8</accession>
<comment type="caution">
    <text evidence="3">The sequence shown here is derived from an EMBL/GenBank/DDBJ whole genome shotgun (WGS) entry which is preliminary data.</text>
</comment>
<proteinExistence type="predicted"/>
<reference evidence="5" key="3">
    <citation type="journal article" date="2019" name="Int. J. Syst. Evol. Microbiol.">
        <title>The Global Catalogue of Microorganisms (GCM) 10K type strain sequencing project: providing services to taxonomists for standard genome sequencing and annotation.</title>
        <authorList>
            <consortium name="The Broad Institute Genomics Platform"/>
            <consortium name="The Broad Institute Genome Sequencing Center for Infectious Disease"/>
            <person name="Wu L."/>
            <person name="Ma J."/>
        </authorList>
    </citation>
    <scope>NUCLEOTIDE SEQUENCE [LARGE SCALE GENOMIC DNA]</scope>
    <source>
        <strain evidence="5">CGMCC 1.11013</strain>
    </source>
</reference>
<protein>
    <submittedName>
        <fullName evidence="3">Uncharacterized protein</fullName>
    </submittedName>
</protein>
<evidence type="ECO:0000256" key="1">
    <source>
        <dbReference type="SAM" id="MobiDB-lite"/>
    </source>
</evidence>
<gene>
    <name evidence="3" type="ORF">BG57_27370</name>
    <name evidence="2" type="ORF">GCM10010985_40930</name>
</gene>
<organism evidence="3 4">
    <name type="scientific">Caballeronia grimmiae</name>
    <dbReference type="NCBI Taxonomy" id="1071679"/>
    <lineage>
        <taxon>Bacteria</taxon>
        <taxon>Pseudomonadati</taxon>
        <taxon>Pseudomonadota</taxon>
        <taxon>Betaproteobacteria</taxon>
        <taxon>Burkholderiales</taxon>
        <taxon>Burkholderiaceae</taxon>
        <taxon>Caballeronia</taxon>
    </lineage>
</organism>
<dbReference type="RefSeq" id="WP_035962536.1">
    <property type="nucleotide sequence ID" value="NZ_BMEG01000007.1"/>
</dbReference>
<name>A0A069P6P8_9BURK</name>
<dbReference type="Proteomes" id="UP000597138">
    <property type="component" value="Unassembled WGS sequence"/>
</dbReference>
<reference evidence="3 4" key="2">
    <citation type="submission" date="2014-03" db="EMBL/GenBank/DDBJ databases">
        <title>Draft Genome Sequences of Four Burkholderia Strains.</title>
        <authorList>
            <person name="Liu X.Y."/>
            <person name="Li C.X."/>
            <person name="Xu J.H."/>
        </authorList>
    </citation>
    <scope>NUCLEOTIDE SEQUENCE [LARGE SCALE GENOMIC DNA]</scope>
    <source>
        <strain evidence="3 4">R27</strain>
    </source>
</reference>
<feature type="region of interest" description="Disordered" evidence="1">
    <location>
        <begin position="1"/>
        <end position="63"/>
    </location>
</feature>
<evidence type="ECO:0000313" key="5">
    <source>
        <dbReference type="Proteomes" id="UP000597138"/>
    </source>
</evidence>
<dbReference type="AlphaFoldDB" id="A0A069P6P8"/>
<dbReference type="OrthoDB" id="9020044at2"/>
<dbReference type="Proteomes" id="UP000027439">
    <property type="component" value="Unassembled WGS sequence"/>
</dbReference>
<evidence type="ECO:0000313" key="3">
    <source>
        <dbReference type="EMBL" id="KDR35569.1"/>
    </source>
</evidence>
<dbReference type="EMBL" id="BMEG01000007">
    <property type="protein sequence ID" value="GGD82304.1"/>
    <property type="molecule type" value="Genomic_DNA"/>
</dbReference>
<dbReference type="EMBL" id="JFHE01000006">
    <property type="protein sequence ID" value="KDR35569.1"/>
    <property type="molecule type" value="Genomic_DNA"/>
</dbReference>
<sequence>MSTSPQNGKPDASQNADDEAQTGSDETFTTDVSETDDEGTTVREAEVRADDLSEVKPADGDKS</sequence>
<reference evidence="2" key="1">
    <citation type="journal article" date="2014" name="Int. J. Syst. Evol. Microbiol.">
        <title>Complete genome of a new Firmicutes species belonging to the dominant human colonic microbiota ('Ruminococcus bicirculans') reveals two chromosomes and a selective capacity to utilize plant glucans.</title>
        <authorList>
            <consortium name="NISC Comparative Sequencing Program"/>
            <person name="Wegmann U."/>
            <person name="Louis P."/>
            <person name="Goesmann A."/>
            <person name="Henrissat B."/>
            <person name="Duncan S.H."/>
            <person name="Flint H.J."/>
        </authorList>
    </citation>
    <scope>NUCLEOTIDE SEQUENCE</scope>
    <source>
        <strain evidence="2">CGMCC 1.11013</strain>
    </source>
</reference>
<feature type="compositionally biased region" description="Basic and acidic residues" evidence="1">
    <location>
        <begin position="40"/>
        <end position="63"/>
    </location>
</feature>